<dbReference type="VEuPathDB" id="CryptoDB:CMU_035680"/>
<dbReference type="RefSeq" id="XP_002141744.1">
    <property type="nucleotide sequence ID" value="XM_002141708.1"/>
</dbReference>
<accession>B6AGQ4</accession>
<sequence length="412" mass="47534">MFYKIPPPPPQKLSNASSKSNILGEFNNINNKLSQNDLNHKGHITEIYDSAFVTVPEWLEEPSWFCDALKEENLSNYKGTDIYLYNSASKIFYPSNDCHLEQIHDDFNSITHSYGSRSGTKITTSKRPRHFFCYSCHQFKPRSTKARFKVCKHVSCYHCLRKALHVEFWAAKKDIWEKCRAVCPFCHIVLDWTKMKPYIVLSFEAKTLPLLALCSIEDRQLEAHKVIQAFFPQGVPSHVICGYSIDMSIKPLVTQRLFGYILDIESNTKSCSEIPGIKGEEIIEDENDGIISLSTSTTVTPCSSTSRKSSLSTAIWNDEFKAIDLSLSNSTLYKQGEWVINRYQIYPDIFELWRMDFENNKSYFEYSRLQVADTCIKSYDIKITTQCSIDTRTDTTFCDEYDCYQDIGLILE</sequence>
<proteinExistence type="predicted"/>
<evidence type="ECO:0008006" key="3">
    <source>
        <dbReference type="Google" id="ProtNLM"/>
    </source>
</evidence>
<gene>
    <name evidence="1" type="ORF">CMU_035680</name>
</gene>
<dbReference type="OrthoDB" id="344310at2759"/>
<dbReference type="GeneID" id="6997013"/>
<protein>
    <recommendedName>
        <fullName evidence="3">RING-type domain-containing protein</fullName>
    </recommendedName>
</protein>
<dbReference type="AlphaFoldDB" id="B6AGQ4"/>
<organism evidence="1 2">
    <name type="scientific">Cryptosporidium muris (strain RN66)</name>
    <dbReference type="NCBI Taxonomy" id="441375"/>
    <lineage>
        <taxon>Eukaryota</taxon>
        <taxon>Sar</taxon>
        <taxon>Alveolata</taxon>
        <taxon>Apicomplexa</taxon>
        <taxon>Conoidasida</taxon>
        <taxon>Coccidia</taxon>
        <taxon>Eucoccidiorida</taxon>
        <taxon>Eimeriorina</taxon>
        <taxon>Cryptosporidiidae</taxon>
        <taxon>Cryptosporidium</taxon>
    </lineage>
</organism>
<dbReference type="EMBL" id="DS989733">
    <property type="protein sequence ID" value="EEA07395.1"/>
    <property type="molecule type" value="Genomic_DNA"/>
</dbReference>
<evidence type="ECO:0000313" key="1">
    <source>
        <dbReference type="EMBL" id="EEA07395.1"/>
    </source>
</evidence>
<dbReference type="Proteomes" id="UP000001460">
    <property type="component" value="Unassembled WGS sequence"/>
</dbReference>
<keyword evidence="2" id="KW-1185">Reference proteome</keyword>
<name>B6AGQ4_CRYMR</name>
<reference evidence="1" key="1">
    <citation type="submission" date="2008-06" db="EMBL/GenBank/DDBJ databases">
        <authorList>
            <person name="Lorenzi H."/>
            <person name="Inman J."/>
            <person name="Miller J."/>
            <person name="Schobel S."/>
            <person name="Amedeo P."/>
            <person name="Caler E.V."/>
            <person name="da Silva J."/>
        </authorList>
    </citation>
    <scope>NUCLEOTIDE SEQUENCE [LARGE SCALE GENOMIC DNA]</scope>
    <source>
        <strain evidence="1">RN66</strain>
    </source>
</reference>
<evidence type="ECO:0000313" key="2">
    <source>
        <dbReference type="Proteomes" id="UP000001460"/>
    </source>
</evidence>